<gene>
    <name evidence="4" type="ORF">ACFOUW_14050</name>
</gene>
<dbReference type="InterPro" id="IPR034593">
    <property type="entry name" value="DgoD-like"/>
</dbReference>
<keyword evidence="5" id="KW-1185">Reference proteome</keyword>
<proteinExistence type="predicted"/>
<accession>A0ABV7Y9F9</accession>
<evidence type="ECO:0000256" key="1">
    <source>
        <dbReference type="ARBA" id="ARBA00023239"/>
    </source>
</evidence>
<feature type="domain" description="Mandelate racemase/muconate lactonizing enzyme C-terminal" evidence="3">
    <location>
        <begin position="167"/>
        <end position="273"/>
    </location>
</feature>
<reference evidence="5" key="1">
    <citation type="journal article" date="2019" name="Int. J. Syst. Evol. Microbiol.">
        <title>The Global Catalogue of Microorganisms (GCM) 10K type strain sequencing project: providing services to taxonomists for standard genome sequencing and annotation.</title>
        <authorList>
            <consortium name="The Broad Institute Genomics Platform"/>
            <consortium name="The Broad Institute Genome Sequencing Center for Infectious Disease"/>
            <person name="Wu L."/>
            <person name="Ma J."/>
        </authorList>
    </citation>
    <scope>NUCLEOTIDE SEQUENCE [LARGE SCALE GENOMIC DNA]</scope>
    <source>
        <strain evidence="5">CGMCC 4.7241</strain>
    </source>
</reference>
<dbReference type="InterPro" id="IPR029065">
    <property type="entry name" value="Enolase_C-like"/>
</dbReference>
<keyword evidence="1" id="KW-0456">Lyase</keyword>
<dbReference type="Proteomes" id="UP001595699">
    <property type="component" value="Unassembled WGS sequence"/>
</dbReference>
<protein>
    <submittedName>
        <fullName evidence="4">Mandelate racemase/muconate lactonizing enzyme family protein</fullName>
    </submittedName>
</protein>
<dbReference type="SMART" id="SM00922">
    <property type="entry name" value="MR_MLE"/>
    <property type="match status" value="1"/>
</dbReference>
<evidence type="ECO:0000313" key="4">
    <source>
        <dbReference type="EMBL" id="MFC3761960.1"/>
    </source>
</evidence>
<evidence type="ECO:0000313" key="5">
    <source>
        <dbReference type="Proteomes" id="UP001595699"/>
    </source>
</evidence>
<evidence type="ECO:0000256" key="2">
    <source>
        <dbReference type="SAM" id="MobiDB-lite"/>
    </source>
</evidence>
<dbReference type="InterPro" id="IPR029017">
    <property type="entry name" value="Enolase-like_N"/>
</dbReference>
<dbReference type="Gene3D" id="3.30.390.10">
    <property type="entry name" value="Enolase-like, N-terminal domain"/>
    <property type="match status" value="1"/>
</dbReference>
<dbReference type="PANTHER" id="PTHR48080:SF2">
    <property type="entry name" value="D-GALACTONATE DEHYDRATASE"/>
    <property type="match status" value="1"/>
</dbReference>
<dbReference type="Gene3D" id="3.20.20.120">
    <property type="entry name" value="Enolase-like C-terminal domain"/>
    <property type="match status" value="1"/>
</dbReference>
<dbReference type="Pfam" id="PF02746">
    <property type="entry name" value="MR_MLE_N"/>
    <property type="match status" value="1"/>
</dbReference>
<dbReference type="Pfam" id="PF13378">
    <property type="entry name" value="MR_MLE_C"/>
    <property type="match status" value="1"/>
</dbReference>
<dbReference type="InterPro" id="IPR036849">
    <property type="entry name" value="Enolase-like_C_sf"/>
</dbReference>
<dbReference type="RefSeq" id="WP_205120510.1">
    <property type="nucleotide sequence ID" value="NZ_JAFBCM010000001.1"/>
</dbReference>
<feature type="region of interest" description="Disordered" evidence="2">
    <location>
        <begin position="1"/>
        <end position="20"/>
    </location>
</feature>
<dbReference type="SUPFAM" id="SSF51604">
    <property type="entry name" value="Enolase C-terminal domain-like"/>
    <property type="match status" value="1"/>
</dbReference>
<dbReference type="CDD" id="cd03316">
    <property type="entry name" value="MR_like"/>
    <property type="match status" value="1"/>
</dbReference>
<dbReference type="InterPro" id="IPR013342">
    <property type="entry name" value="Mandelate_racemase_C"/>
</dbReference>
<dbReference type="PANTHER" id="PTHR48080">
    <property type="entry name" value="D-GALACTONATE DEHYDRATASE-RELATED"/>
    <property type="match status" value="1"/>
</dbReference>
<dbReference type="InterPro" id="IPR013341">
    <property type="entry name" value="Mandelate_racemase_N_dom"/>
</dbReference>
<name>A0ABV7Y9F9_9ACTN</name>
<dbReference type="SUPFAM" id="SSF54826">
    <property type="entry name" value="Enolase N-terminal domain-like"/>
    <property type="match status" value="1"/>
</dbReference>
<sequence>MPRHLSLVHSAEPDPGPTWPVHQHPIVQGTGTRRRVVRLETVRLESHPELLFLRLVTRDGLVGLGEAYGTPREVDDYLHEVAAPILLGTPPSRFDQTAGRLFARQADGGTAATRRGASAVDLALWDLAAKTANQPLHELLGGACRDAIRVYSSLPLDWDRTGAPRAAVRLFELAEDLLDRRITAMKVEPFAYVEGSDISAPELKRALQPLHELRDVFGMQMELMLEFHSRWDLRPAKRIARAVEELDPLWLEEPINADDLGAIAAYARWARVPMTLREPLRSRYAIKDLFDRRIAGIVMFSLGWSGGVSEAVRVAALANDYHLPLTLYGRAGPVLLTAATHVAVSAPNALIQETVQDYYTNWYQDVVTELPHMDFGTIAPPTGPGIGTALHPDLLEREGTTVRATSA</sequence>
<evidence type="ECO:0000259" key="3">
    <source>
        <dbReference type="SMART" id="SM00922"/>
    </source>
</evidence>
<comment type="caution">
    <text evidence="4">The sequence shown here is derived from an EMBL/GenBank/DDBJ whole genome shotgun (WGS) entry which is preliminary data.</text>
</comment>
<organism evidence="4 5">
    <name type="scientific">Tenggerimyces flavus</name>
    <dbReference type="NCBI Taxonomy" id="1708749"/>
    <lineage>
        <taxon>Bacteria</taxon>
        <taxon>Bacillati</taxon>
        <taxon>Actinomycetota</taxon>
        <taxon>Actinomycetes</taxon>
        <taxon>Propionibacteriales</taxon>
        <taxon>Nocardioidaceae</taxon>
        <taxon>Tenggerimyces</taxon>
    </lineage>
</organism>
<dbReference type="EMBL" id="JBHRZH010000012">
    <property type="protein sequence ID" value="MFC3761960.1"/>
    <property type="molecule type" value="Genomic_DNA"/>
</dbReference>